<gene>
    <name evidence="1" type="ORF">KEF29_17625</name>
</gene>
<name>A0A941J626_9ACTN</name>
<dbReference type="Pfam" id="PF20226">
    <property type="entry name" value="DUF6585"/>
    <property type="match status" value="1"/>
</dbReference>
<keyword evidence="2" id="KW-1185">Reference proteome</keyword>
<comment type="caution">
    <text evidence="1">The sequence shown here is derived from an EMBL/GenBank/DDBJ whole genome shotgun (WGS) entry which is preliminary data.</text>
</comment>
<accession>A0A941J626</accession>
<dbReference type="InterPro" id="IPR046492">
    <property type="entry name" value="DUF6585"/>
</dbReference>
<reference evidence="1 2" key="1">
    <citation type="submission" date="2021-04" db="EMBL/GenBank/DDBJ databases">
        <title>Characterization of the biosynthetic gene cluster of new lipopeptides with antitumor activity in the genome of the marine Streptomyces PHM034.</title>
        <authorList>
            <person name="Ceniceros A."/>
            <person name="Canedo L."/>
            <person name="Mendez C."/>
            <person name="Olano C."/>
            <person name="Schleissner C."/>
            <person name="Cuevas C."/>
            <person name="De La Calle F."/>
            <person name="Salas J.A."/>
        </authorList>
    </citation>
    <scope>NUCLEOTIDE SEQUENCE [LARGE SCALE GENOMIC DNA]</scope>
    <source>
        <strain evidence="1 2">PHM034</strain>
    </source>
</reference>
<protein>
    <submittedName>
        <fullName evidence="1">Uncharacterized protein</fullName>
    </submittedName>
</protein>
<sequence>MREVVYGSIPIATRYGHWVVLADGRQCGFQGTLLNSASRVSENESLRAIPGVTTAVTIEQLGRIFTARVTNLLLARAVSRLNAGQPISFGPLEVGPTGITADDESVAWDEVKDVRTRHGVVYVKKVGWWGTWRKVFVFEIPNYFVFDTLVRAVLDQRPAAGRG</sequence>
<evidence type="ECO:0000313" key="1">
    <source>
        <dbReference type="EMBL" id="MBR8640559.1"/>
    </source>
</evidence>
<organism evidence="1 2">
    <name type="scientific">Streptomyces tuirus</name>
    <dbReference type="NCBI Taxonomy" id="68278"/>
    <lineage>
        <taxon>Bacteria</taxon>
        <taxon>Bacillati</taxon>
        <taxon>Actinomycetota</taxon>
        <taxon>Actinomycetes</taxon>
        <taxon>Kitasatosporales</taxon>
        <taxon>Streptomycetaceae</taxon>
        <taxon>Streptomyces</taxon>
    </lineage>
</organism>
<dbReference type="EMBL" id="JAGTPG010000002">
    <property type="protein sequence ID" value="MBR8640559.1"/>
    <property type="molecule type" value="Genomic_DNA"/>
</dbReference>
<dbReference type="AlphaFoldDB" id="A0A941J626"/>
<evidence type="ECO:0000313" key="2">
    <source>
        <dbReference type="Proteomes" id="UP000682308"/>
    </source>
</evidence>
<proteinExistence type="predicted"/>
<dbReference type="Proteomes" id="UP000682308">
    <property type="component" value="Unassembled WGS sequence"/>
</dbReference>